<dbReference type="AlphaFoldDB" id="A0AAV6EH43"/>
<dbReference type="Proteomes" id="UP000423641">
    <property type="component" value="Unassembled WGS sequence"/>
</dbReference>
<dbReference type="RefSeq" id="WP_143211748.1">
    <property type="nucleotide sequence ID" value="NZ_CP053828.1"/>
</dbReference>
<dbReference type="EMBL" id="VZON01000001">
    <property type="protein sequence ID" value="KAB0614452.1"/>
    <property type="molecule type" value="Genomic_DNA"/>
</dbReference>
<reference evidence="1 2" key="1">
    <citation type="submission" date="2019-09" db="EMBL/GenBank/DDBJ databases">
        <title>Draft genome sequences of 48 bacterial type strains from the CCUG.</title>
        <authorList>
            <person name="Tunovic T."/>
            <person name="Pineiro-Iglesias B."/>
            <person name="Unosson C."/>
            <person name="Inganas E."/>
            <person name="Ohlen M."/>
            <person name="Cardew S."/>
            <person name="Jensie-Markopoulos S."/>
            <person name="Salva-Serra F."/>
            <person name="Jaen-Luchoro D."/>
            <person name="Karlsson R."/>
            <person name="Svensson-Stadler L."/>
            <person name="Chun J."/>
            <person name="Moore E."/>
        </authorList>
    </citation>
    <scope>NUCLEOTIDE SEQUENCE [LARGE SCALE GENOMIC DNA]</scope>
    <source>
        <strain evidence="1 2">CCUG 34538</strain>
    </source>
</reference>
<sequence length="197" mass="23208">MLENGGGYEAICIKPKSLFFTQSFDEICNDLECSIYDNSFIKIFKNRINQYFANKKYDKSDDSFKICLHLRRGDCSTILVNKNKDIITTSWFSRGVHTHSWYNLKDKSGSKHCLIDFNMLNNMINFAKSMHEKYGKKISITFITDCFDTRMYNIINSDNFKIELKKLGKFVDINVVRNYCNSRYYVATAINFYKIIR</sequence>
<evidence type="ECO:0000313" key="2">
    <source>
        <dbReference type="Proteomes" id="UP000423641"/>
    </source>
</evidence>
<protein>
    <submittedName>
        <fullName evidence="1">Uncharacterized protein</fullName>
    </submittedName>
</protein>
<accession>A0AAV6EH43</accession>
<evidence type="ECO:0000313" key="1">
    <source>
        <dbReference type="EMBL" id="KAB0614452.1"/>
    </source>
</evidence>
<proteinExistence type="predicted"/>
<organism evidence="1 2">
    <name type="scientific">Campylobacter hyointestinalis subsp. lawsonii</name>
    <dbReference type="NCBI Taxonomy" id="91353"/>
    <lineage>
        <taxon>Bacteria</taxon>
        <taxon>Pseudomonadati</taxon>
        <taxon>Campylobacterota</taxon>
        <taxon>Epsilonproteobacteria</taxon>
        <taxon>Campylobacterales</taxon>
        <taxon>Campylobacteraceae</taxon>
        <taxon>Campylobacter</taxon>
    </lineage>
</organism>
<comment type="caution">
    <text evidence="1">The sequence shown here is derived from an EMBL/GenBank/DDBJ whole genome shotgun (WGS) entry which is preliminary data.</text>
</comment>
<name>A0AAV6EH43_CAMHY</name>
<gene>
    <name evidence="1" type="ORF">F7P66_02355</name>
</gene>
<dbReference type="GeneID" id="56510773"/>